<reference evidence="1" key="1">
    <citation type="submission" date="2023-03" db="EMBL/GenBank/DDBJ databases">
        <title>Chromosome-scale reference genome and RAD-based genetic map of yellow starthistle (Centaurea solstitialis) reveal putative structural variation and QTLs associated with invader traits.</title>
        <authorList>
            <person name="Reatini B."/>
            <person name="Cang F.A."/>
            <person name="Jiang Q."/>
            <person name="Mckibben M.T.W."/>
            <person name="Barker M.S."/>
            <person name="Rieseberg L.H."/>
            <person name="Dlugosch K.M."/>
        </authorList>
    </citation>
    <scope>NUCLEOTIDE SEQUENCE</scope>
    <source>
        <strain evidence="1">CAN-66</strain>
        <tissue evidence="1">Leaf</tissue>
    </source>
</reference>
<organism evidence="1 2">
    <name type="scientific">Centaurea solstitialis</name>
    <name type="common">yellow star-thistle</name>
    <dbReference type="NCBI Taxonomy" id="347529"/>
    <lineage>
        <taxon>Eukaryota</taxon>
        <taxon>Viridiplantae</taxon>
        <taxon>Streptophyta</taxon>
        <taxon>Embryophyta</taxon>
        <taxon>Tracheophyta</taxon>
        <taxon>Spermatophyta</taxon>
        <taxon>Magnoliopsida</taxon>
        <taxon>eudicotyledons</taxon>
        <taxon>Gunneridae</taxon>
        <taxon>Pentapetalae</taxon>
        <taxon>asterids</taxon>
        <taxon>campanulids</taxon>
        <taxon>Asterales</taxon>
        <taxon>Asteraceae</taxon>
        <taxon>Carduoideae</taxon>
        <taxon>Cardueae</taxon>
        <taxon>Centaureinae</taxon>
        <taxon>Centaurea</taxon>
    </lineage>
</organism>
<proteinExistence type="predicted"/>
<sequence>MAGSSSSSDLFHIVDEFYFSALHDDDEIFPISDEKYANNSNSKRPSSPLHQPHYSLHHHLHLLLPNISQLRRRKRK</sequence>
<evidence type="ECO:0000313" key="1">
    <source>
        <dbReference type="EMBL" id="KAJ9559945.1"/>
    </source>
</evidence>
<evidence type="ECO:0000313" key="2">
    <source>
        <dbReference type="Proteomes" id="UP001172457"/>
    </source>
</evidence>
<keyword evidence="2" id="KW-1185">Reference proteome</keyword>
<protein>
    <submittedName>
        <fullName evidence="1">Uncharacterized protein</fullName>
    </submittedName>
</protein>
<dbReference type="Proteomes" id="UP001172457">
    <property type="component" value="Chromosome 2"/>
</dbReference>
<name>A0AA38TS03_9ASTR</name>
<dbReference type="AlphaFoldDB" id="A0AA38TS03"/>
<comment type="caution">
    <text evidence="1">The sequence shown here is derived from an EMBL/GenBank/DDBJ whole genome shotgun (WGS) entry which is preliminary data.</text>
</comment>
<accession>A0AA38TS03</accession>
<gene>
    <name evidence="1" type="ORF">OSB04_005105</name>
</gene>
<dbReference type="EMBL" id="JARYMX010000002">
    <property type="protein sequence ID" value="KAJ9559945.1"/>
    <property type="molecule type" value="Genomic_DNA"/>
</dbReference>